<accession>A0A5P2DXM2</accession>
<name>A0A5P2DXM2_STRVZ</name>
<evidence type="ECO:0000313" key="3">
    <source>
        <dbReference type="Proteomes" id="UP000324101"/>
    </source>
</evidence>
<protein>
    <submittedName>
        <fullName evidence="2">Uncharacterized protein</fullName>
    </submittedName>
</protein>
<sequence length="90" mass="10382">MTDTPIRISEDRPEAVAASALLQDRFIEAAWELRWAHEAYERPAPLRARVRPGDHPRRFVDGTDLTRLPHKSLSARHPRHLPGTRARCRV</sequence>
<gene>
    <name evidence="2" type="ORF">DEJ51_30805</name>
</gene>
<dbReference type="EMBL" id="CP029189">
    <property type="protein sequence ID" value="QES58001.1"/>
    <property type="molecule type" value="Genomic_DNA"/>
</dbReference>
<dbReference type="RefSeq" id="WP_150260911.1">
    <property type="nucleotide sequence ID" value="NZ_CP029189.1"/>
</dbReference>
<organism evidence="2 3">
    <name type="scientific">Streptomyces venezuelae</name>
    <dbReference type="NCBI Taxonomy" id="54571"/>
    <lineage>
        <taxon>Bacteria</taxon>
        <taxon>Bacillati</taxon>
        <taxon>Actinomycetota</taxon>
        <taxon>Actinomycetes</taxon>
        <taxon>Kitasatosporales</taxon>
        <taxon>Streptomycetaceae</taxon>
        <taxon>Streptomyces</taxon>
    </lineage>
</organism>
<dbReference type="AlphaFoldDB" id="A0A5P2DXM2"/>
<proteinExistence type="predicted"/>
<reference evidence="2 3" key="1">
    <citation type="submission" date="2018-05" db="EMBL/GenBank/DDBJ databases">
        <title>Streptomyces venezuelae.</title>
        <authorList>
            <person name="Kim W."/>
            <person name="Lee N."/>
            <person name="Cho B.-K."/>
        </authorList>
    </citation>
    <scope>NUCLEOTIDE SEQUENCE [LARGE SCALE GENOMIC DNA]</scope>
    <source>
        <strain evidence="2 3">ATCC 21018</strain>
    </source>
</reference>
<dbReference type="Proteomes" id="UP000324101">
    <property type="component" value="Chromosome"/>
</dbReference>
<feature type="region of interest" description="Disordered" evidence="1">
    <location>
        <begin position="71"/>
        <end position="90"/>
    </location>
</feature>
<evidence type="ECO:0000256" key="1">
    <source>
        <dbReference type="SAM" id="MobiDB-lite"/>
    </source>
</evidence>
<evidence type="ECO:0000313" key="2">
    <source>
        <dbReference type="EMBL" id="QES58001.1"/>
    </source>
</evidence>